<dbReference type="GO" id="GO:0043022">
    <property type="term" value="F:ribosome binding"/>
    <property type="evidence" value="ECO:0007669"/>
    <property type="project" value="InterPro"/>
</dbReference>
<comment type="caution">
    <text evidence="3">The sequence shown here is derived from an EMBL/GenBank/DDBJ whole genome shotgun (WGS) entry which is preliminary data.</text>
</comment>
<sequence>MEPTNTIAESQAASSTMRDRLMDDLQHTIGEAEQWLQDSAGETAGGGSSETRSRFDDTLRTARSDLHKLEDSILAHGRNAADNVNIYVQDNPWKAVGIGAALGVVIGMLISRK</sequence>
<protein>
    <submittedName>
        <fullName evidence="3">DUF883 family protein</fullName>
    </submittedName>
</protein>
<accession>A0A6L8K700</accession>
<name>A0A6L8K700_9BURK</name>
<dbReference type="AlphaFoldDB" id="A0A6L8K700"/>
<organism evidence="3 4">
    <name type="scientific">Duganella flavida</name>
    <dbReference type="NCBI Taxonomy" id="2692175"/>
    <lineage>
        <taxon>Bacteria</taxon>
        <taxon>Pseudomonadati</taxon>
        <taxon>Pseudomonadota</taxon>
        <taxon>Betaproteobacteria</taxon>
        <taxon>Burkholderiales</taxon>
        <taxon>Oxalobacteraceae</taxon>
        <taxon>Telluria group</taxon>
        <taxon>Duganella</taxon>
    </lineage>
</organism>
<dbReference type="EMBL" id="WWCN01000002">
    <property type="protein sequence ID" value="MYM21664.1"/>
    <property type="molecule type" value="Genomic_DNA"/>
</dbReference>
<proteinExistence type="predicted"/>
<feature type="compositionally biased region" description="Polar residues" evidence="1">
    <location>
        <begin position="1"/>
        <end position="16"/>
    </location>
</feature>
<evidence type="ECO:0000256" key="1">
    <source>
        <dbReference type="SAM" id="MobiDB-lite"/>
    </source>
</evidence>
<dbReference type="PANTHER" id="PTHR35893">
    <property type="entry name" value="INNER MEMBRANE PROTEIN-RELATED"/>
    <property type="match status" value="1"/>
</dbReference>
<feature type="region of interest" description="Disordered" evidence="1">
    <location>
        <begin position="1"/>
        <end position="20"/>
    </location>
</feature>
<keyword evidence="4" id="KW-1185">Reference proteome</keyword>
<reference evidence="3 4" key="1">
    <citation type="submission" date="2019-12" db="EMBL/GenBank/DDBJ databases">
        <title>Novel species isolated from a subtropical stream in China.</title>
        <authorList>
            <person name="Lu H."/>
        </authorList>
    </citation>
    <scope>NUCLEOTIDE SEQUENCE [LARGE SCALE GENOMIC DNA]</scope>
    <source>
        <strain evidence="3 4">FT135W</strain>
    </source>
</reference>
<gene>
    <name evidence="3" type="ORF">GTP46_03245</name>
</gene>
<feature type="domain" description="DUF883" evidence="2">
    <location>
        <begin position="87"/>
        <end position="113"/>
    </location>
</feature>
<feature type="region of interest" description="Disordered" evidence="1">
    <location>
        <begin position="36"/>
        <end position="55"/>
    </location>
</feature>
<evidence type="ECO:0000313" key="4">
    <source>
        <dbReference type="Proteomes" id="UP000479335"/>
    </source>
</evidence>
<evidence type="ECO:0000259" key="2">
    <source>
        <dbReference type="Pfam" id="PF19029"/>
    </source>
</evidence>
<dbReference type="Pfam" id="PF19029">
    <property type="entry name" value="DUF883_C"/>
    <property type="match status" value="1"/>
</dbReference>
<dbReference type="RefSeq" id="WP_161005186.1">
    <property type="nucleotide sequence ID" value="NZ_WWCN01000002.1"/>
</dbReference>
<dbReference type="InterPro" id="IPR010279">
    <property type="entry name" value="YqjD/ElaB"/>
</dbReference>
<dbReference type="PANTHER" id="PTHR35893:SF3">
    <property type="entry name" value="INNER MEMBRANE PROTEIN"/>
    <property type="match status" value="1"/>
</dbReference>
<dbReference type="InterPro" id="IPR043605">
    <property type="entry name" value="DUF883_C"/>
</dbReference>
<evidence type="ECO:0000313" key="3">
    <source>
        <dbReference type="EMBL" id="MYM21664.1"/>
    </source>
</evidence>
<dbReference type="Proteomes" id="UP000479335">
    <property type="component" value="Unassembled WGS sequence"/>
</dbReference>